<keyword evidence="3" id="KW-1185">Reference proteome</keyword>
<evidence type="ECO:0000256" key="1">
    <source>
        <dbReference type="SAM" id="MobiDB-lite"/>
    </source>
</evidence>
<dbReference type="EMBL" id="KB511953">
    <property type="protein sequence ID" value="EMP40422.1"/>
    <property type="molecule type" value="Genomic_DNA"/>
</dbReference>
<organism evidence="2 3">
    <name type="scientific">Chelonia mydas</name>
    <name type="common">Green sea-turtle</name>
    <name type="synonym">Chelonia agassizi</name>
    <dbReference type="NCBI Taxonomy" id="8469"/>
    <lineage>
        <taxon>Eukaryota</taxon>
        <taxon>Metazoa</taxon>
        <taxon>Chordata</taxon>
        <taxon>Craniata</taxon>
        <taxon>Vertebrata</taxon>
        <taxon>Euteleostomi</taxon>
        <taxon>Archelosauria</taxon>
        <taxon>Testudinata</taxon>
        <taxon>Testudines</taxon>
        <taxon>Cryptodira</taxon>
        <taxon>Durocryptodira</taxon>
        <taxon>Americhelydia</taxon>
        <taxon>Chelonioidea</taxon>
        <taxon>Cheloniidae</taxon>
        <taxon>Chelonia</taxon>
    </lineage>
</organism>
<gene>
    <name evidence="2" type="ORF">UY3_02322</name>
</gene>
<protein>
    <submittedName>
        <fullName evidence="2">Uncharacterized protein</fullName>
    </submittedName>
</protein>
<evidence type="ECO:0000313" key="2">
    <source>
        <dbReference type="EMBL" id="EMP40422.1"/>
    </source>
</evidence>
<dbReference type="Proteomes" id="UP000031443">
    <property type="component" value="Unassembled WGS sequence"/>
</dbReference>
<proteinExistence type="predicted"/>
<name>M7CHM9_CHEMY</name>
<evidence type="ECO:0000313" key="3">
    <source>
        <dbReference type="Proteomes" id="UP000031443"/>
    </source>
</evidence>
<reference evidence="3" key="1">
    <citation type="journal article" date="2013" name="Nat. Genet.">
        <title>The draft genomes of soft-shell turtle and green sea turtle yield insights into the development and evolution of the turtle-specific body plan.</title>
        <authorList>
            <person name="Wang Z."/>
            <person name="Pascual-Anaya J."/>
            <person name="Zadissa A."/>
            <person name="Li W."/>
            <person name="Niimura Y."/>
            <person name="Huang Z."/>
            <person name="Li C."/>
            <person name="White S."/>
            <person name="Xiong Z."/>
            <person name="Fang D."/>
            <person name="Wang B."/>
            <person name="Ming Y."/>
            <person name="Chen Y."/>
            <person name="Zheng Y."/>
            <person name="Kuraku S."/>
            <person name="Pignatelli M."/>
            <person name="Herrero J."/>
            <person name="Beal K."/>
            <person name="Nozawa M."/>
            <person name="Li Q."/>
            <person name="Wang J."/>
            <person name="Zhang H."/>
            <person name="Yu L."/>
            <person name="Shigenobu S."/>
            <person name="Wang J."/>
            <person name="Liu J."/>
            <person name="Flicek P."/>
            <person name="Searle S."/>
            <person name="Wang J."/>
            <person name="Kuratani S."/>
            <person name="Yin Y."/>
            <person name="Aken B."/>
            <person name="Zhang G."/>
            <person name="Irie N."/>
        </authorList>
    </citation>
    <scope>NUCLEOTIDE SEQUENCE [LARGE SCALE GENOMIC DNA]</scope>
</reference>
<sequence length="120" mass="13267">MNCDHIDHCCNQGPIVVPNLYKGGQQHKHFPISSDCKATITTQTAKYGHGLCKQIELIDVYRTEYSDKEQPNEHGLIPGRILALQPAVKKSETPKTPIAAEENQAVLKPLQPKAAGNLRK</sequence>
<accession>M7CHM9</accession>
<feature type="region of interest" description="Disordered" evidence="1">
    <location>
        <begin position="91"/>
        <end position="120"/>
    </location>
</feature>
<dbReference type="AlphaFoldDB" id="M7CHM9"/>